<dbReference type="GO" id="GO:0008270">
    <property type="term" value="F:zinc ion binding"/>
    <property type="evidence" value="ECO:0007669"/>
    <property type="project" value="InterPro"/>
</dbReference>
<accession>A0AAV6I3W8</accession>
<dbReference type="EMBL" id="JACTNZ010000012">
    <property type="protein sequence ID" value="KAG5522425.1"/>
    <property type="molecule type" value="Genomic_DNA"/>
</dbReference>
<sequence length="293" mass="33229">MNLENDIHNLFETNTLLESKVAKLQVDLDKANATFKKLNTGTQALNEVLSLQKVTVKREGLGYVGEASTPKVEGKTVIIKPNSCAPSPTVANKTKSPLKENKIKCARIKPKSTKAKMKSATVGHATTKRDEVNLSKFMPTCHHCGVKGHIRPHCRKLQAPNTSHTHVVYSHDHNKFISTCHFCGMKGHIRPNCFKLHGYPKTPPQYHLVNHNGNRCKYFGYGFDRTQKPKRRVIPHEKYTNVMSKHVPKIVEKFEKVKTRPIWVRKLDLRTRVDLPSNPLDDNGSSKRVDLIF</sequence>
<keyword evidence="3" id="KW-1185">Reference proteome</keyword>
<comment type="caution">
    <text evidence="2">The sequence shown here is derived from an EMBL/GenBank/DDBJ whole genome shotgun (WGS) entry which is preliminary data.</text>
</comment>
<dbReference type="InterPro" id="IPR001878">
    <property type="entry name" value="Znf_CCHC"/>
</dbReference>
<organism evidence="2 3">
    <name type="scientific">Rhododendron griersonianum</name>
    <dbReference type="NCBI Taxonomy" id="479676"/>
    <lineage>
        <taxon>Eukaryota</taxon>
        <taxon>Viridiplantae</taxon>
        <taxon>Streptophyta</taxon>
        <taxon>Embryophyta</taxon>
        <taxon>Tracheophyta</taxon>
        <taxon>Spermatophyta</taxon>
        <taxon>Magnoliopsida</taxon>
        <taxon>eudicotyledons</taxon>
        <taxon>Gunneridae</taxon>
        <taxon>Pentapetalae</taxon>
        <taxon>asterids</taxon>
        <taxon>Ericales</taxon>
        <taxon>Ericaceae</taxon>
        <taxon>Ericoideae</taxon>
        <taxon>Rhodoreae</taxon>
        <taxon>Rhododendron</taxon>
    </lineage>
</organism>
<reference evidence="2" key="1">
    <citation type="submission" date="2020-08" db="EMBL/GenBank/DDBJ databases">
        <title>Plant Genome Project.</title>
        <authorList>
            <person name="Zhang R.-G."/>
        </authorList>
    </citation>
    <scope>NUCLEOTIDE SEQUENCE</scope>
    <source>
        <strain evidence="2">WSP0</strain>
        <tissue evidence="2">Leaf</tissue>
    </source>
</reference>
<dbReference type="AlphaFoldDB" id="A0AAV6I3W8"/>
<evidence type="ECO:0000313" key="2">
    <source>
        <dbReference type="EMBL" id="KAG5522425.1"/>
    </source>
</evidence>
<feature type="domain" description="CCHC-type" evidence="1">
    <location>
        <begin position="179"/>
        <end position="195"/>
    </location>
</feature>
<feature type="domain" description="CCHC-type" evidence="1">
    <location>
        <begin position="140"/>
        <end position="156"/>
    </location>
</feature>
<protein>
    <recommendedName>
        <fullName evidence="1">CCHC-type domain-containing protein</fullName>
    </recommendedName>
</protein>
<gene>
    <name evidence="2" type="ORF">RHGRI_034565</name>
</gene>
<name>A0AAV6I3W8_9ERIC</name>
<evidence type="ECO:0000313" key="3">
    <source>
        <dbReference type="Proteomes" id="UP000823749"/>
    </source>
</evidence>
<proteinExistence type="predicted"/>
<dbReference type="SMART" id="SM00343">
    <property type="entry name" value="ZnF_C2HC"/>
    <property type="match status" value="2"/>
</dbReference>
<dbReference type="GO" id="GO:0003676">
    <property type="term" value="F:nucleic acid binding"/>
    <property type="evidence" value="ECO:0007669"/>
    <property type="project" value="InterPro"/>
</dbReference>
<evidence type="ECO:0000259" key="1">
    <source>
        <dbReference type="SMART" id="SM00343"/>
    </source>
</evidence>
<dbReference type="Gene3D" id="4.10.60.10">
    <property type="entry name" value="Zinc finger, CCHC-type"/>
    <property type="match status" value="1"/>
</dbReference>
<dbReference type="Proteomes" id="UP000823749">
    <property type="component" value="Chromosome 12"/>
</dbReference>